<organism evidence="8 9">
    <name type="scientific">Ectopseudomonas oleovorans (strain CECT 5344)</name>
    <name type="common">Pseudomonas pseudoalcaligenes</name>
    <dbReference type="NCBI Taxonomy" id="1182590"/>
    <lineage>
        <taxon>Bacteria</taxon>
        <taxon>Pseudomonadati</taxon>
        <taxon>Pseudomonadota</taxon>
        <taxon>Gammaproteobacteria</taxon>
        <taxon>Pseudomonadales</taxon>
        <taxon>Pseudomonadaceae</taxon>
        <taxon>Ectopseudomonas</taxon>
    </lineage>
</organism>
<dbReference type="PANTHER" id="PTHR33823:SF2">
    <property type="entry name" value="RNA POLYMERASE-BINDING TRANSCRIPTION FACTOR DKSA"/>
    <property type="match status" value="1"/>
</dbReference>
<dbReference type="EMBL" id="HG916826">
    <property type="protein sequence ID" value="CDM42884.1"/>
    <property type="molecule type" value="Genomic_DNA"/>
</dbReference>
<evidence type="ECO:0000256" key="2">
    <source>
        <dbReference type="ARBA" id="ARBA00022771"/>
    </source>
</evidence>
<feature type="domain" description="Zinc finger DksA/TraR C4-type" evidence="6">
    <location>
        <begin position="194"/>
        <end position="220"/>
    </location>
</feature>
<dbReference type="InterPro" id="IPR037187">
    <property type="entry name" value="DnaK_N"/>
</dbReference>
<evidence type="ECO:0000313" key="8">
    <source>
        <dbReference type="EMBL" id="CDM42884.1"/>
    </source>
</evidence>
<keyword evidence="3" id="KW-0862">Zinc</keyword>
<dbReference type="PROSITE" id="PS51128">
    <property type="entry name" value="ZF_DKSA_2"/>
    <property type="match status" value="1"/>
</dbReference>
<evidence type="ECO:0000313" key="9">
    <source>
        <dbReference type="Proteomes" id="UP000032841"/>
    </source>
</evidence>
<evidence type="ECO:0000256" key="1">
    <source>
        <dbReference type="ARBA" id="ARBA00022723"/>
    </source>
</evidence>
<keyword evidence="1" id="KW-0479">Metal-binding</keyword>
<dbReference type="Proteomes" id="UP000032841">
    <property type="component" value="Chromosome"/>
</dbReference>
<reference evidence="8 9" key="1">
    <citation type="submission" date="2013-11" db="EMBL/GenBank/DDBJ databases">
        <title>Complete genome sequence of the cyanide-degrading bacterium Pseudomonas pseudoalcaligenes CECT 5344.</title>
        <authorList>
            <person name="Wibberg D."/>
            <person name="Puehler A."/>
            <person name="Schlueter A."/>
        </authorList>
    </citation>
    <scope>NUCLEOTIDE SEQUENCE [LARGE SCALE GENOMIC DNA]</scope>
    <source>
        <strain evidence="9">CECT 5344</strain>
    </source>
</reference>
<name>W6RLX3_ECTO5</name>
<dbReference type="InterPro" id="IPR048489">
    <property type="entry name" value="DksA_N"/>
</dbReference>
<proteinExistence type="predicted"/>
<accession>W6RLX3</accession>
<dbReference type="AlphaFoldDB" id="W6RLX3"/>
<feature type="zinc finger region" description="dksA C4-type" evidence="4">
    <location>
        <begin position="190"/>
        <end position="214"/>
    </location>
</feature>
<dbReference type="KEGG" id="ppse:BN5_4350"/>
<evidence type="ECO:0000256" key="5">
    <source>
        <dbReference type="SAM" id="MobiDB-lite"/>
    </source>
</evidence>
<evidence type="ECO:0000259" key="7">
    <source>
        <dbReference type="Pfam" id="PF21157"/>
    </source>
</evidence>
<dbReference type="HOGENOM" id="CLU_1208968_0_0_6"/>
<evidence type="ECO:0000256" key="3">
    <source>
        <dbReference type="ARBA" id="ARBA00022833"/>
    </source>
</evidence>
<evidence type="ECO:0000259" key="6">
    <source>
        <dbReference type="Pfam" id="PF01258"/>
    </source>
</evidence>
<dbReference type="GO" id="GO:0008270">
    <property type="term" value="F:zinc ion binding"/>
    <property type="evidence" value="ECO:0007669"/>
    <property type="project" value="UniProtKB-KW"/>
</dbReference>
<dbReference type="eggNOG" id="COG1734">
    <property type="taxonomic scope" value="Bacteria"/>
</dbReference>
<dbReference type="Pfam" id="PF21157">
    <property type="entry name" value="DksA_N"/>
    <property type="match status" value="1"/>
</dbReference>
<dbReference type="SUPFAM" id="SSF109635">
    <property type="entry name" value="DnaK suppressor protein DksA, alpha-hairpin domain"/>
    <property type="match status" value="1"/>
</dbReference>
<gene>
    <name evidence="8" type="primary">dksA3</name>
    <name evidence="8" type="ORF">BN5_4350</name>
</gene>
<evidence type="ECO:0000256" key="4">
    <source>
        <dbReference type="PROSITE-ProRule" id="PRU00510"/>
    </source>
</evidence>
<dbReference type="Pfam" id="PF01258">
    <property type="entry name" value="zf-dskA_traR"/>
    <property type="match status" value="1"/>
</dbReference>
<protein>
    <submittedName>
        <fullName evidence="8">DnaK suppressor protein homolog</fullName>
    </submittedName>
</protein>
<feature type="region of interest" description="Disordered" evidence="5">
    <location>
        <begin position="165"/>
        <end position="199"/>
    </location>
</feature>
<keyword evidence="2" id="KW-0863">Zinc-finger</keyword>
<dbReference type="PANTHER" id="PTHR33823">
    <property type="entry name" value="RNA POLYMERASE-BINDING TRANSCRIPTION FACTOR DKSA-RELATED"/>
    <property type="match status" value="1"/>
</dbReference>
<sequence>MTLTATTEAELLALPADDYMNDVQQQFFRELLLAQRAELQARIDEEFTELRQPDISSDVADIGAAEEQRQWQLRLLEREKKLLDKIDQALERLARGEYGWCPGSAPRFGASRVAAPNGARQGAGRREWWSLAKSRNAAWRHLPRNPKGRASFCAVRCCSTAHLEHQTSRLAPSPAQKLAPARPRRNGGGRPSIGEPIGLKRLLLRPTATLCIEAKERQEQREKHQRDRD</sequence>
<dbReference type="Gene3D" id="1.20.120.910">
    <property type="entry name" value="DksA, coiled-coil domain"/>
    <property type="match status" value="2"/>
</dbReference>
<feature type="domain" description="DnaK suppressor protein DksA N-terminal" evidence="7">
    <location>
        <begin position="24"/>
        <end position="93"/>
    </location>
</feature>
<dbReference type="InterPro" id="IPR000962">
    <property type="entry name" value="Znf_DskA_TraR"/>
</dbReference>